<protein>
    <submittedName>
        <fullName evidence="2">ZP domain-containing protein</fullName>
    </submittedName>
</protein>
<evidence type="ECO:0000313" key="2">
    <source>
        <dbReference type="WBParaSite" id="HPBE_0001608201-mRNA-1"/>
    </source>
</evidence>
<reference evidence="2" key="1">
    <citation type="submission" date="2019-09" db="UniProtKB">
        <authorList>
            <consortium name="WormBaseParasite"/>
        </authorList>
    </citation>
    <scope>IDENTIFICATION</scope>
</reference>
<proteinExistence type="predicted"/>
<dbReference type="Proteomes" id="UP000050761">
    <property type="component" value="Unassembled WGS sequence"/>
</dbReference>
<keyword evidence="1" id="KW-1185">Reference proteome</keyword>
<accession>A0A183G3S2</accession>
<dbReference type="AlphaFoldDB" id="A0A183G3S2"/>
<organism evidence="1 2">
    <name type="scientific">Heligmosomoides polygyrus</name>
    <name type="common">Parasitic roundworm</name>
    <dbReference type="NCBI Taxonomy" id="6339"/>
    <lineage>
        <taxon>Eukaryota</taxon>
        <taxon>Metazoa</taxon>
        <taxon>Ecdysozoa</taxon>
        <taxon>Nematoda</taxon>
        <taxon>Chromadorea</taxon>
        <taxon>Rhabditida</taxon>
        <taxon>Rhabditina</taxon>
        <taxon>Rhabditomorpha</taxon>
        <taxon>Strongyloidea</taxon>
        <taxon>Heligmosomidae</taxon>
        <taxon>Heligmosomoides</taxon>
    </lineage>
</organism>
<evidence type="ECO:0000313" key="1">
    <source>
        <dbReference type="Proteomes" id="UP000050761"/>
    </source>
</evidence>
<sequence length="344" mass="37915">LTGFRLSVLSMAVPESKICNSVPQGFRGEGTFVLNCEHINRLDCNNDGLGAWGKPAGRNRYYGHSTCGLFTRMDDGRGNLLPGAKYIWKCMMRRYEHPMTAAVNGGESRFIKKFLSVFSATSARKRHPYVPGIPHLPVGSKDWQAASFVRELFFLSSFTNVSSAQLQQNGIMAALPATCSAYFGDCPIYAVGAIDFNAVASIILGGTIVESSKICNKVPQGYRECGTFVIDLCNFDSDAELRRDDNGCWGKPAGNSRYYKIDPNTGDAVRVDRGCKLIEGAEYDVQVRLISSLQERRTAKASVVFRFCLSATNSSEKFTLAEVLQIPGRCARCMHSVKSHTFFN</sequence>
<dbReference type="WBParaSite" id="HPBE_0001608201-mRNA-1">
    <property type="protein sequence ID" value="HPBE_0001608201-mRNA-1"/>
    <property type="gene ID" value="HPBE_0001608201"/>
</dbReference>
<name>A0A183G3S2_HELPZ</name>